<feature type="compositionally biased region" description="Basic and acidic residues" evidence="1">
    <location>
        <begin position="1"/>
        <end position="18"/>
    </location>
</feature>
<dbReference type="EMBL" id="JADFTS010000004">
    <property type="protein sequence ID" value="KAF9609253.1"/>
    <property type="molecule type" value="Genomic_DNA"/>
</dbReference>
<dbReference type="AlphaFoldDB" id="A0A835I500"/>
<evidence type="ECO:0000313" key="5">
    <source>
        <dbReference type="Proteomes" id="UP000631114"/>
    </source>
</evidence>
<reference evidence="4 5" key="1">
    <citation type="submission" date="2020-10" db="EMBL/GenBank/DDBJ databases">
        <title>The Coptis chinensis genome and diversification of protoberbering-type alkaloids.</title>
        <authorList>
            <person name="Wang B."/>
            <person name="Shu S."/>
            <person name="Song C."/>
            <person name="Liu Y."/>
        </authorList>
    </citation>
    <scope>NUCLEOTIDE SEQUENCE [LARGE SCALE GENOMIC DNA]</scope>
    <source>
        <strain evidence="4">HL-2020</strain>
        <tissue evidence="4">Leaf</tissue>
    </source>
</reference>
<feature type="region of interest" description="Disordered" evidence="1">
    <location>
        <begin position="1"/>
        <end position="31"/>
    </location>
</feature>
<feature type="transmembrane region" description="Helical" evidence="2">
    <location>
        <begin position="223"/>
        <end position="242"/>
    </location>
</feature>
<keyword evidence="2" id="KW-1133">Transmembrane helix</keyword>
<dbReference type="PANTHER" id="PTHR32467:SF96">
    <property type="entry name" value="OS03G0313100 PROTEIN"/>
    <property type="match status" value="1"/>
</dbReference>
<dbReference type="Pfam" id="PF04059">
    <property type="entry name" value="RRM_2"/>
    <property type="match status" value="1"/>
</dbReference>
<sequence>MVKESYEESSSKEGDKNVLTESSEGEEGHEMNSIVVVSGGESLATVSGMTISVADAILISCSSGVRIGEIPVTSSSSRRSNIVRVPPEKRSLYKFGQRTSNFRGVTRHRWTGKYEAHLWDNTTISEGQKRKGKQGDQHLLLHGDGGAKFRYTSKMLLSAIDENHKGTYGFLYLPIDFKERIEDCDAHHSVILGWWCCFEPSNVLSSRKLYDMIPPARATYDLYPVRVILFVLHFIMSLSFAAENYRI</sequence>
<dbReference type="InterPro" id="IPR036955">
    <property type="entry name" value="AP2/ERF_dom_sf"/>
</dbReference>
<proteinExistence type="predicted"/>
<dbReference type="PANTHER" id="PTHR32467">
    <property type="entry name" value="AP2-LIKE ETHYLENE-RESPONSIVE TRANSCRIPTION FACTOR"/>
    <property type="match status" value="1"/>
</dbReference>
<gene>
    <name evidence="4" type="ORF">IFM89_014447</name>
</gene>
<keyword evidence="5" id="KW-1185">Reference proteome</keyword>
<organism evidence="4 5">
    <name type="scientific">Coptis chinensis</name>
    <dbReference type="NCBI Taxonomy" id="261450"/>
    <lineage>
        <taxon>Eukaryota</taxon>
        <taxon>Viridiplantae</taxon>
        <taxon>Streptophyta</taxon>
        <taxon>Embryophyta</taxon>
        <taxon>Tracheophyta</taxon>
        <taxon>Spermatophyta</taxon>
        <taxon>Magnoliopsida</taxon>
        <taxon>Ranunculales</taxon>
        <taxon>Ranunculaceae</taxon>
        <taxon>Coptidoideae</taxon>
        <taxon>Coptis</taxon>
    </lineage>
</organism>
<dbReference type="InterPro" id="IPR007201">
    <property type="entry name" value="Mei2-like_Rrm_C"/>
</dbReference>
<evidence type="ECO:0000259" key="3">
    <source>
        <dbReference type="Pfam" id="PF04059"/>
    </source>
</evidence>
<comment type="caution">
    <text evidence="4">The sequence shown here is derived from an EMBL/GenBank/DDBJ whole genome shotgun (WGS) entry which is preliminary data.</text>
</comment>
<name>A0A835I500_9MAGN</name>
<dbReference type="Proteomes" id="UP000631114">
    <property type="component" value="Unassembled WGS sequence"/>
</dbReference>
<protein>
    <recommendedName>
        <fullName evidence="3">Mei2-like C-terminal RNA recognition motif domain-containing protein</fullName>
    </recommendedName>
</protein>
<feature type="domain" description="Mei2-like C-terminal RNA recognition motif" evidence="3">
    <location>
        <begin position="150"/>
        <end position="182"/>
    </location>
</feature>
<keyword evidence="2" id="KW-0472">Membrane</keyword>
<dbReference type="GO" id="GO:0003700">
    <property type="term" value="F:DNA-binding transcription factor activity"/>
    <property type="evidence" value="ECO:0007669"/>
    <property type="project" value="InterPro"/>
</dbReference>
<dbReference type="OrthoDB" id="207175at2759"/>
<keyword evidence="2" id="KW-0812">Transmembrane</keyword>
<dbReference type="Gene3D" id="3.30.730.10">
    <property type="entry name" value="AP2/ERF domain"/>
    <property type="match status" value="1"/>
</dbReference>
<evidence type="ECO:0000256" key="2">
    <source>
        <dbReference type="SAM" id="Phobius"/>
    </source>
</evidence>
<evidence type="ECO:0000256" key="1">
    <source>
        <dbReference type="SAM" id="MobiDB-lite"/>
    </source>
</evidence>
<accession>A0A835I500</accession>
<evidence type="ECO:0000313" key="4">
    <source>
        <dbReference type="EMBL" id="KAF9609253.1"/>
    </source>
</evidence>